<gene>
    <name evidence="2" type="ORF">SAMN04489841_1667</name>
</gene>
<feature type="transmembrane region" description="Helical" evidence="1">
    <location>
        <begin position="110"/>
        <end position="128"/>
    </location>
</feature>
<evidence type="ECO:0000256" key="1">
    <source>
        <dbReference type="SAM" id="Phobius"/>
    </source>
</evidence>
<proteinExistence type="predicted"/>
<dbReference type="AlphaFoldDB" id="A0A1H9FT84"/>
<feature type="transmembrane region" description="Helical" evidence="1">
    <location>
        <begin position="45"/>
        <end position="67"/>
    </location>
</feature>
<feature type="transmembrane region" description="Helical" evidence="1">
    <location>
        <begin position="79"/>
        <end position="98"/>
    </location>
</feature>
<accession>A0A1H9FT84</accession>
<feature type="transmembrane region" description="Helical" evidence="1">
    <location>
        <begin position="17"/>
        <end position="39"/>
    </location>
</feature>
<keyword evidence="1" id="KW-0812">Transmembrane</keyword>
<reference evidence="3" key="1">
    <citation type="submission" date="2016-10" db="EMBL/GenBank/DDBJ databases">
        <authorList>
            <person name="Varghese N."/>
            <person name="Submissions S."/>
        </authorList>
    </citation>
    <scope>NUCLEOTIDE SEQUENCE [LARGE SCALE GENOMIC DNA]</scope>
    <source>
        <strain evidence="3">DSM 25055</strain>
    </source>
</reference>
<evidence type="ECO:0000313" key="3">
    <source>
        <dbReference type="Proteomes" id="UP000199114"/>
    </source>
</evidence>
<evidence type="ECO:0000313" key="2">
    <source>
        <dbReference type="EMBL" id="SEQ40959.1"/>
    </source>
</evidence>
<keyword evidence="3" id="KW-1185">Reference proteome</keyword>
<name>A0A1H9FT84_9EURY</name>
<sequence>MAGYQISKETKKLLENLLFGASGIVFTFLIVGDIMEYVALISDRYPMVLTGSLFAVFSFYFFEITKWGSKIDKRFRKSMIFTAVTLVILFISVAYIVISTEVVTRSSVVVFLIGYSLMLPIISLVAYLR</sequence>
<keyword evidence="1" id="KW-1133">Transmembrane helix</keyword>
<dbReference type="EMBL" id="FOFD01000002">
    <property type="protein sequence ID" value="SEQ40959.1"/>
    <property type="molecule type" value="Genomic_DNA"/>
</dbReference>
<keyword evidence="1" id="KW-0472">Membrane</keyword>
<dbReference type="Proteomes" id="UP000199114">
    <property type="component" value="Unassembled WGS sequence"/>
</dbReference>
<protein>
    <submittedName>
        <fullName evidence="2">Uncharacterized protein</fullName>
    </submittedName>
</protein>
<organism evidence="2 3">
    <name type="scientific">Natrinema salaciae</name>
    <dbReference type="NCBI Taxonomy" id="1186196"/>
    <lineage>
        <taxon>Archaea</taxon>
        <taxon>Methanobacteriati</taxon>
        <taxon>Methanobacteriota</taxon>
        <taxon>Stenosarchaea group</taxon>
        <taxon>Halobacteria</taxon>
        <taxon>Halobacteriales</taxon>
        <taxon>Natrialbaceae</taxon>
        <taxon>Natrinema</taxon>
    </lineage>
</organism>